<gene>
    <name evidence="6" type="ORF">UFOPK1946_00976</name>
</gene>
<dbReference type="SUPFAM" id="SSF50022">
    <property type="entry name" value="ISP domain"/>
    <property type="match status" value="1"/>
</dbReference>
<keyword evidence="3" id="KW-0408">Iron</keyword>
<accession>A0A6J6IUW0</accession>
<keyword evidence="1" id="KW-0001">2Fe-2S</keyword>
<dbReference type="Gene3D" id="2.102.10.10">
    <property type="entry name" value="Rieske [2Fe-2S] iron-sulphur domain"/>
    <property type="match status" value="1"/>
</dbReference>
<dbReference type="GO" id="GO:0051537">
    <property type="term" value="F:2 iron, 2 sulfur cluster binding"/>
    <property type="evidence" value="ECO:0007669"/>
    <property type="project" value="UniProtKB-KW"/>
</dbReference>
<dbReference type="Pfam" id="PF00355">
    <property type="entry name" value="Rieske"/>
    <property type="match status" value="1"/>
</dbReference>
<evidence type="ECO:0000313" key="6">
    <source>
        <dbReference type="EMBL" id="CAB4628320.1"/>
    </source>
</evidence>
<protein>
    <submittedName>
        <fullName evidence="6">Unannotated protein</fullName>
    </submittedName>
</protein>
<proteinExistence type="predicted"/>
<feature type="domain" description="Rieske" evidence="5">
    <location>
        <begin position="41"/>
        <end position="142"/>
    </location>
</feature>
<evidence type="ECO:0000256" key="2">
    <source>
        <dbReference type="ARBA" id="ARBA00022723"/>
    </source>
</evidence>
<dbReference type="EMBL" id="CAEZVG010000065">
    <property type="protein sequence ID" value="CAB4628320.1"/>
    <property type="molecule type" value="Genomic_DNA"/>
</dbReference>
<dbReference type="InterPro" id="IPR006311">
    <property type="entry name" value="TAT_signal"/>
</dbReference>
<organism evidence="6">
    <name type="scientific">freshwater metagenome</name>
    <dbReference type="NCBI Taxonomy" id="449393"/>
    <lineage>
        <taxon>unclassified sequences</taxon>
        <taxon>metagenomes</taxon>
        <taxon>ecological metagenomes</taxon>
    </lineage>
</organism>
<dbReference type="GO" id="GO:0046872">
    <property type="term" value="F:metal ion binding"/>
    <property type="evidence" value="ECO:0007669"/>
    <property type="project" value="UniProtKB-KW"/>
</dbReference>
<evidence type="ECO:0000259" key="5">
    <source>
        <dbReference type="PROSITE" id="PS51296"/>
    </source>
</evidence>
<dbReference type="PROSITE" id="PS51296">
    <property type="entry name" value="RIESKE"/>
    <property type="match status" value="1"/>
</dbReference>
<keyword evidence="4" id="KW-0411">Iron-sulfur</keyword>
<evidence type="ECO:0000256" key="1">
    <source>
        <dbReference type="ARBA" id="ARBA00022714"/>
    </source>
</evidence>
<sequence length="143" mass="15107">MKDMSGERKLSRRATLRGAVALLLAPFATRISLDSAHATGTKIVRLSKLPIGSTFSFTTSTQGLPAIVFRTKTGVFAYSMICTHQGGSLTYSRTTKKLACPLHGAQFDPLKEGKASKLPAGSSSVGNLPKVKVAIKGGWVVEA</sequence>
<evidence type="ECO:0000256" key="4">
    <source>
        <dbReference type="ARBA" id="ARBA00023014"/>
    </source>
</evidence>
<dbReference type="InterPro" id="IPR017941">
    <property type="entry name" value="Rieske_2Fe-2S"/>
</dbReference>
<dbReference type="PROSITE" id="PS51318">
    <property type="entry name" value="TAT"/>
    <property type="match status" value="1"/>
</dbReference>
<name>A0A6J6IUW0_9ZZZZ</name>
<evidence type="ECO:0000256" key="3">
    <source>
        <dbReference type="ARBA" id="ARBA00023004"/>
    </source>
</evidence>
<dbReference type="InterPro" id="IPR036922">
    <property type="entry name" value="Rieske_2Fe-2S_sf"/>
</dbReference>
<dbReference type="AlphaFoldDB" id="A0A6J6IUW0"/>
<reference evidence="6" key="1">
    <citation type="submission" date="2020-05" db="EMBL/GenBank/DDBJ databases">
        <authorList>
            <person name="Chiriac C."/>
            <person name="Salcher M."/>
            <person name="Ghai R."/>
            <person name="Kavagutti S V."/>
        </authorList>
    </citation>
    <scope>NUCLEOTIDE SEQUENCE</scope>
</reference>
<keyword evidence="2" id="KW-0479">Metal-binding</keyword>